<sequence>MFQFLKILWYFIGFFVILIIMIQNPKAEGAGLSNQIIVSDSDIKKKLLQLTWFLIILFLILTSILAQSSVLY</sequence>
<comment type="subcellular location">
    <subcellularLocation>
        <location evidence="1">Membrane</location>
        <topology evidence="1">Multi-pass membrane protein</topology>
    </subcellularLocation>
</comment>
<evidence type="ECO:0000256" key="4">
    <source>
        <dbReference type="ARBA" id="ARBA00015435"/>
    </source>
</evidence>
<reference evidence="13" key="1">
    <citation type="submission" date="2017-03" db="EMBL/GenBank/DDBJ databases">
        <title>The new red algal subphylum Proteorhodophytina comprises the largest and most divergent plastid genomes known.</title>
        <authorList>
            <person name="Munoz-Gomez S.A."/>
            <person name="Mejia-Franco F.G."/>
            <person name="Durnin K."/>
            <person name="Morgan C."/>
            <person name="Grisdale C.J."/>
            <person name="Archibald J.M."/>
            <person name="Slamovits C.H."/>
        </authorList>
    </citation>
    <scope>NUCLEOTIDE SEQUENCE</scope>
    <source>
        <strain evidence="13">UTEX LB2715</strain>
    </source>
</reference>
<evidence type="ECO:0000256" key="5">
    <source>
        <dbReference type="ARBA" id="ARBA00022448"/>
    </source>
</evidence>
<evidence type="ECO:0000256" key="8">
    <source>
        <dbReference type="ARBA" id="ARBA00022989"/>
    </source>
</evidence>
<evidence type="ECO:0000313" key="13">
    <source>
        <dbReference type="EMBL" id="ARO91248.1"/>
    </source>
</evidence>
<accession>A0A1X9PUT1</accession>
<dbReference type="EMBL" id="KY709212">
    <property type="protein sequence ID" value="ARO91248.1"/>
    <property type="molecule type" value="Genomic_DNA"/>
</dbReference>
<evidence type="ECO:0000256" key="7">
    <source>
        <dbReference type="ARBA" id="ARBA00022927"/>
    </source>
</evidence>
<dbReference type="GO" id="GO:0009306">
    <property type="term" value="P:protein secretion"/>
    <property type="evidence" value="ECO:0007669"/>
    <property type="project" value="InterPro"/>
</dbReference>
<dbReference type="AlphaFoldDB" id="A0A1X9PUT1"/>
<geneLocation type="chloroplast" evidence="13"/>
<proteinExistence type="inferred from homology"/>
<keyword evidence="6 12" id="KW-0812">Transmembrane</keyword>
<dbReference type="NCBIfam" id="TIGR00810">
    <property type="entry name" value="secG"/>
    <property type="match status" value="1"/>
</dbReference>
<keyword evidence="13" id="KW-0150">Chloroplast</keyword>
<name>A0A1X9PUT1_9RHOD</name>
<gene>
    <name evidence="13" type="primary">secG</name>
</gene>
<keyword evidence="8 12" id="KW-1133">Transmembrane helix</keyword>
<evidence type="ECO:0000256" key="12">
    <source>
        <dbReference type="SAM" id="Phobius"/>
    </source>
</evidence>
<protein>
    <recommendedName>
        <fullName evidence="4">Probable protein-export membrane protein SecG</fullName>
    </recommendedName>
    <alternativeName>
        <fullName evidence="3">Probable protein-export membrane protein secG</fullName>
    </alternativeName>
</protein>
<feature type="transmembrane region" description="Helical" evidence="12">
    <location>
        <begin position="7"/>
        <end position="27"/>
    </location>
</feature>
<dbReference type="GO" id="GO:0016020">
    <property type="term" value="C:membrane"/>
    <property type="evidence" value="ECO:0007669"/>
    <property type="project" value="UniProtKB-SubCell"/>
</dbReference>
<evidence type="ECO:0000256" key="1">
    <source>
        <dbReference type="ARBA" id="ARBA00004141"/>
    </source>
</evidence>
<dbReference type="Pfam" id="PF03840">
    <property type="entry name" value="SecG"/>
    <property type="match status" value="1"/>
</dbReference>
<organism evidence="13">
    <name type="scientific">Rhodochaete parvula</name>
    <dbReference type="NCBI Taxonomy" id="110510"/>
    <lineage>
        <taxon>Eukaryota</taxon>
        <taxon>Rhodophyta</taxon>
        <taxon>Compsopogonophyceae</taxon>
        <taxon>Rhodochaetales</taxon>
        <taxon>Rhodochaetaceae</taxon>
        <taxon>Rhodochaete</taxon>
    </lineage>
</organism>
<evidence type="ECO:0000256" key="9">
    <source>
        <dbReference type="ARBA" id="ARBA00023010"/>
    </source>
</evidence>
<keyword evidence="7" id="KW-0653">Protein transport</keyword>
<comment type="function">
    <text evidence="11">Involved in protein export. Participates in an early event of protein translocation across the chloroplast thylakoid membrane.</text>
</comment>
<keyword evidence="5" id="KW-0813">Transport</keyword>
<feature type="transmembrane region" description="Helical" evidence="12">
    <location>
        <begin position="47"/>
        <end position="66"/>
    </location>
</feature>
<evidence type="ECO:0000256" key="3">
    <source>
        <dbReference type="ARBA" id="ARBA00013657"/>
    </source>
</evidence>
<keyword evidence="13" id="KW-0934">Plastid</keyword>
<comment type="similarity">
    <text evidence="2">Belongs to the SecG family.</text>
</comment>
<keyword evidence="9" id="KW-0811">Translocation</keyword>
<evidence type="ECO:0000256" key="11">
    <source>
        <dbReference type="ARBA" id="ARBA00025638"/>
    </source>
</evidence>
<evidence type="ECO:0000256" key="6">
    <source>
        <dbReference type="ARBA" id="ARBA00022692"/>
    </source>
</evidence>
<keyword evidence="10 12" id="KW-0472">Membrane</keyword>
<dbReference type="InterPro" id="IPR004692">
    <property type="entry name" value="SecG"/>
</dbReference>
<evidence type="ECO:0000256" key="2">
    <source>
        <dbReference type="ARBA" id="ARBA00008445"/>
    </source>
</evidence>
<dbReference type="GO" id="GO:0015450">
    <property type="term" value="F:protein-transporting ATPase activity"/>
    <property type="evidence" value="ECO:0007669"/>
    <property type="project" value="InterPro"/>
</dbReference>
<evidence type="ECO:0000256" key="10">
    <source>
        <dbReference type="ARBA" id="ARBA00023136"/>
    </source>
</evidence>